<dbReference type="VEuPathDB" id="VectorBase:BGLB024287"/>
<sequence length="364" mass="42010">MASTLLTRCYKKTNRIKDNKITCLHDDLCEINKKDYLTVPNVQSIGTEGLFIGHHETQESEGGEADLHTYFDSCKKNPGHRQFIPVDTLTLDHLPEGYQDNYLYTYIKVIADLTVRVCVTKASPHRPMFWPKTTQPYPFHTKDDIRKLRTGTGNVWNIKRFQDGVRQDGHLERSDYTKCWCRKCQDLKSPSNVWWEFDVTTATHVVFDDIEASHTTLRLFYDRDDSPVVSVDKVKVYYVNINFDVCILKCVTCDKNLGNKLIGNWKSFFNVRLKIWKKYYDSISTHKLNFIVSHPHGCPKKISIGQWKDKQKVGNITQFTYTTCTCPGSSGAHVQCVGYYDVLSELVHSGSYESEFNYSGLGYE</sequence>
<dbReference type="OrthoDB" id="6045352at2759"/>
<dbReference type="InterPro" id="IPR009003">
    <property type="entry name" value="Peptidase_S1_PA"/>
</dbReference>
<dbReference type="SUPFAM" id="SSF50494">
    <property type="entry name" value="Trypsin-like serine proteases"/>
    <property type="match status" value="1"/>
</dbReference>
<name>A0A2C9KW73_BIOGL</name>
<organism evidence="1 2">
    <name type="scientific">Biomphalaria glabrata</name>
    <name type="common">Bloodfluke planorb</name>
    <name type="synonym">Freshwater snail</name>
    <dbReference type="NCBI Taxonomy" id="6526"/>
    <lineage>
        <taxon>Eukaryota</taxon>
        <taxon>Metazoa</taxon>
        <taxon>Spiralia</taxon>
        <taxon>Lophotrochozoa</taxon>
        <taxon>Mollusca</taxon>
        <taxon>Gastropoda</taxon>
        <taxon>Heterobranchia</taxon>
        <taxon>Euthyneura</taxon>
        <taxon>Panpulmonata</taxon>
        <taxon>Hygrophila</taxon>
        <taxon>Lymnaeoidea</taxon>
        <taxon>Planorbidae</taxon>
        <taxon>Biomphalaria</taxon>
    </lineage>
</organism>
<dbReference type="KEGG" id="bgt:106071263"/>
<protein>
    <submittedName>
        <fullName evidence="1">Uncharacterized protein</fullName>
    </submittedName>
</protein>
<evidence type="ECO:0000313" key="1">
    <source>
        <dbReference type="EnsemblMetazoa" id="BGLB024287-PB"/>
    </source>
</evidence>
<accession>A0A2C9KW73</accession>
<dbReference type="VEuPathDB" id="VectorBase:BGLAX_041572"/>
<dbReference type="AlphaFoldDB" id="A0A2C9KW73"/>
<proteinExistence type="predicted"/>
<gene>
    <name evidence="1" type="primary">106071263</name>
</gene>
<dbReference type="Proteomes" id="UP000076420">
    <property type="component" value="Unassembled WGS sequence"/>
</dbReference>
<dbReference type="EnsemblMetazoa" id="BGLB024287-RB">
    <property type="protein sequence ID" value="BGLB024287-PB"/>
    <property type="gene ID" value="BGLB024287"/>
</dbReference>
<evidence type="ECO:0000313" key="2">
    <source>
        <dbReference type="Proteomes" id="UP000076420"/>
    </source>
</evidence>
<reference evidence="1" key="1">
    <citation type="submission" date="2020-05" db="UniProtKB">
        <authorList>
            <consortium name="EnsemblMetazoa"/>
        </authorList>
    </citation>
    <scope>IDENTIFICATION</scope>
    <source>
        <strain evidence="1">BB02</strain>
    </source>
</reference>